<dbReference type="Proteomes" id="UP000654108">
    <property type="component" value="Unassembled WGS sequence"/>
</dbReference>
<dbReference type="PANTHER" id="PTHR23289:SF2">
    <property type="entry name" value="CYTOCHROME C OXIDASE ASSEMBLY PROTEIN COX15 HOMOLOG"/>
    <property type="match status" value="1"/>
</dbReference>
<keyword evidence="12" id="KW-1003">Cell membrane</keyword>
<feature type="transmembrane region" description="Helical" evidence="12">
    <location>
        <begin position="51"/>
        <end position="72"/>
    </location>
</feature>
<comment type="subunit">
    <text evidence="12">Interacts with CtaB.</text>
</comment>
<keyword evidence="14" id="KW-1185">Reference proteome</keyword>
<feature type="binding site" description="axial binding residue" evidence="12">
    <location>
        <position position="358"/>
    </location>
    <ligand>
        <name>heme</name>
        <dbReference type="ChEBI" id="CHEBI:30413"/>
    </ligand>
    <ligandPart>
        <name>Fe</name>
        <dbReference type="ChEBI" id="CHEBI:18248"/>
    </ligandPart>
</feature>
<comment type="subcellular location">
    <subcellularLocation>
        <location evidence="12">Cell membrane</location>
        <topology evidence="12">Multi-pass membrane protein</topology>
    </subcellularLocation>
    <subcellularLocation>
        <location evidence="2">Membrane</location>
        <topology evidence="2">Multi-pass membrane protein</topology>
    </subcellularLocation>
</comment>
<reference evidence="13" key="1">
    <citation type="submission" date="2020-09" db="EMBL/GenBank/DDBJ databases">
        <title>Genome seq and assembly of Devosia sp.</title>
        <authorList>
            <person name="Chhetri G."/>
        </authorList>
    </citation>
    <scope>NUCLEOTIDE SEQUENCE</scope>
    <source>
        <strain evidence="13">PTR5</strain>
    </source>
</reference>
<comment type="catalytic activity">
    <reaction evidence="11">
        <text>Fe(II)-heme o + 2 A + H2O = Fe(II)-heme a + 2 AH2</text>
        <dbReference type="Rhea" id="RHEA:63388"/>
        <dbReference type="ChEBI" id="CHEBI:13193"/>
        <dbReference type="ChEBI" id="CHEBI:15377"/>
        <dbReference type="ChEBI" id="CHEBI:17499"/>
        <dbReference type="ChEBI" id="CHEBI:60530"/>
        <dbReference type="ChEBI" id="CHEBI:61715"/>
        <dbReference type="EC" id="1.17.99.9"/>
    </reaction>
    <physiologicalReaction direction="left-to-right" evidence="11">
        <dbReference type="Rhea" id="RHEA:63389"/>
    </physiologicalReaction>
</comment>
<dbReference type="GO" id="GO:0005886">
    <property type="term" value="C:plasma membrane"/>
    <property type="evidence" value="ECO:0007669"/>
    <property type="project" value="UniProtKB-SubCell"/>
</dbReference>
<feature type="transmembrane region" description="Helical" evidence="12">
    <location>
        <begin position="333"/>
        <end position="350"/>
    </location>
</feature>
<evidence type="ECO:0000256" key="4">
    <source>
        <dbReference type="ARBA" id="ARBA00022723"/>
    </source>
</evidence>
<dbReference type="InterPro" id="IPR003780">
    <property type="entry name" value="COX15/CtaA_fam"/>
</dbReference>
<evidence type="ECO:0000256" key="11">
    <source>
        <dbReference type="ARBA" id="ARBA00048044"/>
    </source>
</evidence>
<proteinExistence type="inferred from homology"/>
<dbReference type="InterPro" id="IPR023754">
    <property type="entry name" value="HemeA_Synthase_type2"/>
</dbReference>
<keyword evidence="6 12" id="KW-0560">Oxidoreductase</keyword>
<evidence type="ECO:0000256" key="1">
    <source>
        <dbReference type="ARBA" id="ARBA00001970"/>
    </source>
</evidence>
<comment type="caution">
    <text evidence="13">The sequence shown here is derived from an EMBL/GenBank/DDBJ whole genome shotgun (WGS) entry which is preliminary data.</text>
</comment>
<comment type="pathway">
    <text evidence="10 12">Porphyrin-containing compound metabolism; heme A biosynthesis; heme A from heme O: step 1/1.</text>
</comment>
<sequence length="380" mass="42038">MCGIAAVATNLVRAYHSRTSTDTGIIVVTTLQDAAPGRVRIAGDRLRPVRIWLYAMASFVLLMVVVGGITRLTESGLSITSWKPISGIIPPLNAAQWQAEFDAYKEIPQFAAVHSWMSLEDFKGIFFWEWFHRLLGRLLGVVFLVPFLVFLVQKRLPRELTWPLFGLFLLGGFQGLLGWWMVSSGLSVLTSVSQYRLAAHLTAASLLLIALVYVARSLEPGRVIGRVSRGQMSRAVLLLIFVIFQIGAGAFVAGLDAGMGYNTWPLMDGALIPNGLYVMEPAWRNVFENGMTVQFNHRVIAYAITAYACWMIWRRSKDGGFGGVHAWLPRLGFIIVLQVCLGIATLLFHVPISLAVGHQALAFMLAGLVTAYIADMRRVR</sequence>
<evidence type="ECO:0000256" key="6">
    <source>
        <dbReference type="ARBA" id="ARBA00023002"/>
    </source>
</evidence>
<evidence type="ECO:0000256" key="7">
    <source>
        <dbReference type="ARBA" id="ARBA00023004"/>
    </source>
</evidence>
<dbReference type="Pfam" id="PF02628">
    <property type="entry name" value="COX15-CtaA"/>
    <property type="match status" value="1"/>
</dbReference>
<organism evidence="13 14">
    <name type="scientific">Devosia oryzisoli</name>
    <dbReference type="NCBI Taxonomy" id="2774138"/>
    <lineage>
        <taxon>Bacteria</taxon>
        <taxon>Pseudomonadati</taxon>
        <taxon>Pseudomonadota</taxon>
        <taxon>Alphaproteobacteria</taxon>
        <taxon>Hyphomicrobiales</taxon>
        <taxon>Devosiaceae</taxon>
        <taxon>Devosia</taxon>
    </lineage>
</organism>
<evidence type="ECO:0000256" key="5">
    <source>
        <dbReference type="ARBA" id="ARBA00022989"/>
    </source>
</evidence>
<gene>
    <name evidence="12" type="primary">ctaA</name>
    <name evidence="13" type="ORF">IC608_05585</name>
</gene>
<feature type="transmembrane region" description="Helical" evidence="12">
    <location>
        <begin position="164"/>
        <end position="182"/>
    </location>
</feature>
<protein>
    <recommendedName>
        <fullName evidence="12">Heme A synthase</fullName>
        <shortName evidence="12">HAS</shortName>
        <ecNumber evidence="12">1.17.99.9</ecNumber>
    </recommendedName>
    <alternativeName>
        <fullName evidence="12">Cytochrome aa3-controlling protein</fullName>
    </alternativeName>
</protein>
<evidence type="ECO:0000256" key="12">
    <source>
        <dbReference type="HAMAP-Rule" id="MF_01665"/>
    </source>
</evidence>
<feature type="transmembrane region" description="Helical" evidence="12">
    <location>
        <begin position="235"/>
        <end position="255"/>
    </location>
</feature>
<evidence type="ECO:0000256" key="2">
    <source>
        <dbReference type="ARBA" id="ARBA00004141"/>
    </source>
</evidence>
<feature type="binding site" description="axial binding residue" evidence="12">
    <location>
        <position position="297"/>
    </location>
    <ligand>
        <name>heme</name>
        <dbReference type="ChEBI" id="CHEBI:30413"/>
    </ligand>
    <ligandPart>
        <name>Fe</name>
        <dbReference type="ChEBI" id="CHEBI:18248"/>
    </ligandPart>
</feature>
<dbReference type="HAMAP" id="MF_01665">
    <property type="entry name" value="HemeA_synth_type2"/>
    <property type="match status" value="1"/>
</dbReference>
<feature type="transmembrane region" description="Helical" evidence="12">
    <location>
        <begin position="295"/>
        <end position="313"/>
    </location>
</feature>
<evidence type="ECO:0000256" key="3">
    <source>
        <dbReference type="ARBA" id="ARBA00022692"/>
    </source>
</evidence>
<evidence type="ECO:0000313" key="14">
    <source>
        <dbReference type="Proteomes" id="UP000654108"/>
    </source>
</evidence>
<keyword evidence="8 12" id="KW-0350">Heme biosynthesis</keyword>
<dbReference type="GO" id="GO:0046872">
    <property type="term" value="F:metal ion binding"/>
    <property type="evidence" value="ECO:0007669"/>
    <property type="project" value="UniProtKB-KW"/>
</dbReference>
<dbReference type="GO" id="GO:0006784">
    <property type="term" value="P:heme A biosynthetic process"/>
    <property type="evidence" value="ECO:0007669"/>
    <property type="project" value="UniProtKB-UniRule"/>
</dbReference>
<comment type="cofactor">
    <cofactor evidence="1 12">
        <name>heme b</name>
        <dbReference type="ChEBI" id="CHEBI:60344"/>
    </cofactor>
</comment>
<keyword evidence="4 12" id="KW-0479">Metal-binding</keyword>
<keyword evidence="7 12" id="KW-0408">Iron</keyword>
<feature type="transmembrane region" description="Helical" evidence="12">
    <location>
        <begin position="194"/>
        <end position="214"/>
    </location>
</feature>
<keyword evidence="5 12" id="KW-1133">Transmembrane helix</keyword>
<comment type="similarity">
    <text evidence="12">Belongs to the COX15/CtaA family. Type 2 subfamily.</text>
</comment>
<dbReference type="EC" id="1.17.99.9" evidence="12"/>
<feature type="transmembrane region" description="Helical" evidence="12">
    <location>
        <begin position="356"/>
        <end position="374"/>
    </location>
</feature>
<evidence type="ECO:0000256" key="8">
    <source>
        <dbReference type="ARBA" id="ARBA00023133"/>
    </source>
</evidence>
<name>A0A927FT41_9HYPH</name>
<dbReference type="PANTHER" id="PTHR23289">
    <property type="entry name" value="CYTOCHROME C OXIDASE ASSEMBLY PROTEIN COX15"/>
    <property type="match status" value="1"/>
</dbReference>
<evidence type="ECO:0000256" key="9">
    <source>
        <dbReference type="ARBA" id="ARBA00023136"/>
    </source>
</evidence>
<accession>A0A927FT41</accession>
<comment type="function">
    <text evidence="12">Catalyzes the conversion of heme O to heme A by two successive hydroxylations of the methyl group at C8. The first hydroxylation forms heme I, the second hydroxylation results in an unstable dihydroxymethyl group, which spontaneously dehydrates, resulting in the formyl group of heme A.</text>
</comment>
<dbReference type="GO" id="GO:0120547">
    <property type="term" value="F:heme A synthase activity"/>
    <property type="evidence" value="ECO:0007669"/>
    <property type="project" value="UniProtKB-EC"/>
</dbReference>
<dbReference type="EMBL" id="JACYFU010000001">
    <property type="protein sequence ID" value="MBD8064942.1"/>
    <property type="molecule type" value="Genomic_DNA"/>
</dbReference>
<keyword evidence="9 12" id="KW-0472">Membrane</keyword>
<dbReference type="AlphaFoldDB" id="A0A927FT41"/>
<evidence type="ECO:0000256" key="10">
    <source>
        <dbReference type="ARBA" id="ARBA00044501"/>
    </source>
</evidence>
<evidence type="ECO:0000313" key="13">
    <source>
        <dbReference type="EMBL" id="MBD8064942.1"/>
    </source>
</evidence>
<keyword evidence="3 12" id="KW-0812">Transmembrane</keyword>
<feature type="transmembrane region" description="Helical" evidence="12">
    <location>
        <begin position="134"/>
        <end position="152"/>
    </location>
</feature>